<dbReference type="EMBL" id="JBHUDG010000018">
    <property type="protein sequence ID" value="MFD1630568.1"/>
    <property type="molecule type" value="Genomic_DNA"/>
</dbReference>
<accession>A0ABW4ICW1</accession>
<name>A0ABW4ICW1_9SPHI</name>
<sequence>MIDISQQLDSIFKDIESKKSIFTVPTVYSSSYFPELVEKRLEKYYEFLSDYNIGKRLNVIFRNIEQRSSDGDLSLLKKVRGFITAINNSISNYYDGYMNKAYDGFSNSLNKVIEFHNNIAVSYIEPYESFYKIRVDKKLSLKNRDDNFHIPFNLRHFCATQRYSIPGVPSIYLGATSYLSYEELGRPNISTSYISRFETKKIIRIIEIQTIHNFLKFSNDGEISGRFKNVLRYLILFPLYFTTTIRVVETSASFKTEYIIPQLLMQFIGASNKGDDAIRGVKFPSSKLIYNTDDDHLHFSYVFPIVKSNTVGFCSFLSNVFHLSKPKLISDILGKVDIGNSFISYSKSDFAIIDKELLKEKVDDVLMV</sequence>
<proteinExistence type="predicted"/>
<reference evidence="2" key="1">
    <citation type="journal article" date="2019" name="Int. J. Syst. Evol. Microbiol.">
        <title>The Global Catalogue of Microorganisms (GCM) 10K type strain sequencing project: providing services to taxonomists for standard genome sequencing and annotation.</title>
        <authorList>
            <consortium name="The Broad Institute Genomics Platform"/>
            <consortium name="The Broad Institute Genome Sequencing Center for Infectious Disease"/>
            <person name="Wu L."/>
            <person name="Ma J."/>
        </authorList>
    </citation>
    <scope>NUCLEOTIDE SEQUENCE [LARGE SCALE GENOMIC DNA]</scope>
    <source>
        <strain evidence="2">CCUG 53762</strain>
    </source>
</reference>
<organism evidence="1 2">
    <name type="scientific">Pseudopedobacter beijingensis</name>
    <dbReference type="NCBI Taxonomy" id="1207056"/>
    <lineage>
        <taxon>Bacteria</taxon>
        <taxon>Pseudomonadati</taxon>
        <taxon>Bacteroidota</taxon>
        <taxon>Sphingobacteriia</taxon>
        <taxon>Sphingobacteriales</taxon>
        <taxon>Sphingobacteriaceae</taxon>
        <taxon>Pseudopedobacter</taxon>
    </lineage>
</organism>
<dbReference type="Proteomes" id="UP001597118">
    <property type="component" value="Unassembled WGS sequence"/>
</dbReference>
<evidence type="ECO:0000313" key="2">
    <source>
        <dbReference type="Proteomes" id="UP001597118"/>
    </source>
</evidence>
<comment type="caution">
    <text evidence="1">The sequence shown here is derived from an EMBL/GenBank/DDBJ whole genome shotgun (WGS) entry which is preliminary data.</text>
</comment>
<dbReference type="RefSeq" id="WP_379662945.1">
    <property type="nucleotide sequence ID" value="NZ_JBHUDG010000018.1"/>
</dbReference>
<protein>
    <recommendedName>
        <fullName evidence="3">RES domain-containing protein</fullName>
    </recommendedName>
</protein>
<evidence type="ECO:0000313" key="1">
    <source>
        <dbReference type="EMBL" id="MFD1630568.1"/>
    </source>
</evidence>
<gene>
    <name evidence="1" type="ORF">ACFSAH_11805</name>
</gene>
<evidence type="ECO:0008006" key="3">
    <source>
        <dbReference type="Google" id="ProtNLM"/>
    </source>
</evidence>
<keyword evidence="2" id="KW-1185">Reference proteome</keyword>